<sequence length="172" mass="19691">VPVALSPDVLDAKELKDAHKQVEAEFRQQQSETQAAEHELAELRKEVDRLRLRTEQIGDLRADQARAITSEWEKIDAEAVTLALERKEVGDLRVEVSELLAARKEATVGRQLRIDKALQQLYLEFQQREQDLVAASRQQMQAVEGEISSTQARLLELQSSWEEHRQVLQASR</sequence>
<gene>
    <name evidence="2" type="ORF">PGLA2088_LOCUS29254</name>
</gene>
<evidence type="ECO:0000313" key="3">
    <source>
        <dbReference type="Proteomes" id="UP000626109"/>
    </source>
</evidence>
<proteinExistence type="predicted"/>
<name>A0A813K8A2_POLGL</name>
<dbReference type="Proteomes" id="UP000626109">
    <property type="component" value="Unassembled WGS sequence"/>
</dbReference>
<feature type="non-terminal residue" evidence="2">
    <location>
        <position position="172"/>
    </location>
</feature>
<reference evidence="2" key="1">
    <citation type="submission" date="2021-02" db="EMBL/GenBank/DDBJ databases">
        <authorList>
            <person name="Dougan E. K."/>
            <person name="Rhodes N."/>
            <person name="Thang M."/>
            <person name="Chan C."/>
        </authorList>
    </citation>
    <scope>NUCLEOTIDE SEQUENCE</scope>
</reference>
<feature type="non-terminal residue" evidence="2">
    <location>
        <position position="1"/>
    </location>
</feature>
<organism evidence="2 3">
    <name type="scientific">Polarella glacialis</name>
    <name type="common">Dinoflagellate</name>
    <dbReference type="NCBI Taxonomy" id="89957"/>
    <lineage>
        <taxon>Eukaryota</taxon>
        <taxon>Sar</taxon>
        <taxon>Alveolata</taxon>
        <taxon>Dinophyceae</taxon>
        <taxon>Suessiales</taxon>
        <taxon>Suessiaceae</taxon>
        <taxon>Polarella</taxon>
    </lineage>
</organism>
<evidence type="ECO:0000256" key="1">
    <source>
        <dbReference type="SAM" id="Coils"/>
    </source>
</evidence>
<dbReference type="EMBL" id="CAJNNW010028228">
    <property type="protein sequence ID" value="CAE8695267.1"/>
    <property type="molecule type" value="Genomic_DNA"/>
</dbReference>
<keyword evidence="1" id="KW-0175">Coiled coil</keyword>
<comment type="caution">
    <text evidence="2">The sequence shown here is derived from an EMBL/GenBank/DDBJ whole genome shotgun (WGS) entry which is preliminary data.</text>
</comment>
<dbReference type="AlphaFoldDB" id="A0A813K8A2"/>
<accession>A0A813K8A2</accession>
<protein>
    <submittedName>
        <fullName evidence="2">Uncharacterized protein</fullName>
    </submittedName>
</protein>
<feature type="coiled-coil region" evidence="1">
    <location>
        <begin position="12"/>
        <end position="60"/>
    </location>
</feature>
<evidence type="ECO:0000313" key="2">
    <source>
        <dbReference type="EMBL" id="CAE8695267.1"/>
    </source>
</evidence>